<dbReference type="SUPFAM" id="SSF46785">
    <property type="entry name" value="Winged helix' DNA-binding domain"/>
    <property type="match status" value="1"/>
</dbReference>
<dbReference type="InterPro" id="IPR036390">
    <property type="entry name" value="WH_DNA-bd_sf"/>
</dbReference>
<dbReference type="Proteomes" id="UP000192472">
    <property type="component" value="Unassembled WGS sequence"/>
</dbReference>
<dbReference type="InterPro" id="IPR001845">
    <property type="entry name" value="HTH_ArsR_DNA-bd_dom"/>
</dbReference>
<dbReference type="NCBIfam" id="NF033788">
    <property type="entry name" value="HTH_metalloreg"/>
    <property type="match status" value="1"/>
</dbReference>
<proteinExistence type="predicted"/>
<dbReference type="AlphaFoldDB" id="A0A1W2GM08"/>
<keyword evidence="2" id="KW-0238">DNA-binding</keyword>
<evidence type="ECO:0000259" key="1">
    <source>
        <dbReference type="PROSITE" id="PS50987"/>
    </source>
</evidence>
<dbReference type="PANTHER" id="PTHR38600:SF1">
    <property type="entry name" value="TRANSCRIPTIONAL REGULATORY PROTEIN"/>
    <property type="match status" value="1"/>
</dbReference>
<dbReference type="RefSeq" id="WP_084374056.1">
    <property type="nucleotide sequence ID" value="NZ_FWYF01000004.1"/>
</dbReference>
<feature type="domain" description="HTH arsR-type" evidence="1">
    <location>
        <begin position="1"/>
        <end position="90"/>
    </location>
</feature>
<dbReference type="STRING" id="692418.SAMN04488029_3412"/>
<dbReference type="GO" id="GO:0003700">
    <property type="term" value="F:DNA-binding transcription factor activity"/>
    <property type="evidence" value="ECO:0007669"/>
    <property type="project" value="InterPro"/>
</dbReference>
<protein>
    <submittedName>
        <fullName evidence="2">DNA-binding transcriptional regulator, ArsR family</fullName>
    </submittedName>
</protein>
<keyword evidence="3" id="KW-1185">Reference proteome</keyword>
<dbReference type="SMART" id="SM00418">
    <property type="entry name" value="HTH_ARSR"/>
    <property type="match status" value="1"/>
</dbReference>
<name>A0A1W2GM08_REIFA</name>
<dbReference type="PRINTS" id="PR00778">
    <property type="entry name" value="HTHARSR"/>
</dbReference>
<dbReference type="Pfam" id="PF01022">
    <property type="entry name" value="HTH_5"/>
    <property type="match status" value="1"/>
</dbReference>
<evidence type="ECO:0000313" key="2">
    <source>
        <dbReference type="EMBL" id="SMD37689.1"/>
    </source>
</evidence>
<dbReference type="PROSITE" id="PS50987">
    <property type="entry name" value="HTH_ARSR_2"/>
    <property type="match status" value="1"/>
</dbReference>
<reference evidence="2 3" key="1">
    <citation type="submission" date="2017-04" db="EMBL/GenBank/DDBJ databases">
        <authorList>
            <person name="Afonso C.L."/>
            <person name="Miller P.J."/>
            <person name="Scott M.A."/>
            <person name="Spackman E."/>
            <person name="Goraichik I."/>
            <person name="Dimitrov K.M."/>
            <person name="Suarez D.L."/>
            <person name="Swayne D.E."/>
        </authorList>
    </citation>
    <scope>NUCLEOTIDE SEQUENCE [LARGE SCALE GENOMIC DNA]</scope>
    <source>
        <strain evidence="2 3">DSM 26133</strain>
    </source>
</reference>
<dbReference type="GO" id="GO:0003677">
    <property type="term" value="F:DNA binding"/>
    <property type="evidence" value="ECO:0007669"/>
    <property type="project" value="UniProtKB-KW"/>
</dbReference>
<organism evidence="2 3">
    <name type="scientific">Reichenbachiella faecimaris</name>
    <dbReference type="NCBI Taxonomy" id="692418"/>
    <lineage>
        <taxon>Bacteria</taxon>
        <taxon>Pseudomonadati</taxon>
        <taxon>Bacteroidota</taxon>
        <taxon>Cytophagia</taxon>
        <taxon>Cytophagales</taxon>
        <taxon>Reichenbachiellaceae</taxon>
        <taxon>Reichenbachiella</taxon>
    </lineage>
</organism>
<accession>A0A1W2GM08</accession>
<dbReference type="CDD" id="cd00090">
    <property type="entry name" value="HTH_ARSR"/>
    <property type="match status" value="1"/>
</dbReference>
<dbReference type="InterPro" id="IPR036388">
    <property type="entry name" value="WH-like_DNA-bd_sf"/>
</dbReference>
<gene>
    <name evidence="2" type="ORF">SAMN04488029_3412</name>
</gene>
<sequence>MEKRRDVFMAIADPTRREIINMLAHKSLNLNAIADHFDTSRPTISQHVKFLQDCGLITINKQGRERYCEAKFDNLKEVSQWVEQFKQFWTERFNSLDNYLEKIQKNKSDK</sequence>
<dbReference type="InterPro" id="IPR011991">
    <property type="entry name" value="ArsR-like_HTH"/>
</dbReference>
<dbReference type="OrthoDB" id="9799175at2"/>
<dbReference type="PANTHER" id="PTHR38600">
    <property type="entry name" value="TRANSCRIPTIONAL REGULATORY PROTEIN"/>
    <property type="match status" value="1"/>
</dbReference>
<dbReference type="EMBL" id="FWYF01000004">
    <property type="protein sequence ID" value="SMD37689.1"/>
    <property type="molecule type" value="Genomic_DNA"/>
</dbReference>
<dbReference type="Gene3D" id="1.10.10.10">
    <property type="entry name" value="Winged helix-like DNA-binding domain superfamily/Winged helix DNA-binding domain"/>
    <property type="match status" value="1"/>
</dbReference>
<evidence type="ECO:0000313" key="3">
    <source>
        <dbReference type="Proteomes" id="UP000192472"/>
    </source>
</evidence>